<dbReference type="InterPro" id="IPR050109">
    <property type="entry name" value="HTH-type_TetR-like_transc_reg"/>
</dbReference>
<dbReference type="InterPro" id="IPR001647">
    <property type="entry name" value="HTH_TetR"/>
</dbReference>
<protein>
    <submittedName>
        <fullName evidence="3">Transcriptional regulator, TetR family</fullName>
    </submittedName>
</protein>
<feature type="domain" description="HTH tetR-type" evidence="2">
    <location>
        <begin position="6"/>
        <end position="65"/>
    </location>
</feature>
<dbReference type="PANTHER" id="PTHR30055:SF226">
    <property type="entry name" value="HTH-TYPE TRANSCRIPTIONAL REGULATOR PKSA"/>
    <property type="match status" value="1"/>
</dbReference>
<proteinExistence type="predicted"/>
<evidence type="ECO:0000313" key="3">
    <source>
        <dbReference type="EMBL" id="CUS46281.1"/>
    </source>
</evidence>
<dbReference type="Gene3D" id="1.10.357.10">
    <property type="entry name" value="Tetracycline Repressor, domain 2"/>
    <property type="match status" value="1"/>
</dbReference>
<name>A0A160TNJ3_9ZZZZ</name>
<keyword evidence="1" id="KW-0238">DNA-binding</keyword>
<dbReference type="PROSITE" id="PS50977">
    <property type="entry name" value="HTH_TETR_2"/>
    <property type="match status" value="1"/>
</dbReference>
<sequence>MSSSPPTTRSRILQATLALIRRGAAPLTMSGIATEAGLSRQALYLIFADRADLFIAVLRYADGQRGLVQEQAKIRAAPSGIDGLLAIIDRQARWNPDYKPLADTFDLLRRQDPAAQQAWQDRQDDRLAGCRAVVARIDAEGCLRPGLDPALAADLIWTTTSIETWDDLVAKRGWSAEQYRTWVAELLLSAVTVRP</sequence>
<dbReference type="EMBL" id="CZQE01000353">
    <property type="protein sequence ID" value="CUS46281.1"/>
    <property type="molecule type" value="Genomic_DNA"/>
</dbReference>
<accession>A0A160TNJ3</accession>
<dbReference type="InterPro" id="IPR036271">
    <property type="entry name" value="Tet_transcr_reg_TetR-rel_C_sf"/>
</dbReference>
<organism evidence="3">
    <name type="scientific">hydrothermal vent metagenome</name>
    <dbReference type="NCBI Taxonomy" id="652676"/>
    <lineage>
        <taxon>unclassified sequences</taxon>
        <taxon>metagenomes</taxon>
        <taxon>ecological metagenomes</taxon>
    </lineage>
</organism>
<reference evidence="3" key="1">
    <citation type="submission" date="2015-10" db="EMBL/GenBank/DDBJ databases">
        <authorList>
            <person name="Gilbert D.G."/>
        </authorList>
    </citation>
    <scope>NUCLEOTIDE SEQUENCE</scope>
</reference>
<dbReference type="Pfam" id="PF00440">
    <property type="entry name" value="TetR_N"/>
    <property type="match status" value="1"/>
</dbReference>
<evidence type="ECO:0000259" key="2">
    <source>
        <dbReference type="PROSITE" id="PS50977"/>
    </source>
</evidence>
<dbReference type="GO" id="GO:0003700">
    <property type="term" value="F:DNA-binding transcription factor activity"/>
    <property type="evidence" value="ECO:0007669"/>
    <property type="project" value="TreeGrafter"/>
</dbReference>
<dbReference type="AlphaFoldDB" id="A0A160TNJ3"/>
<dbReference type="PANTHER" id="PTHR30055">
    <property type="entry name" value="HTH-TYPE TRANSCRIPTIONAL REGULATOR RUTR"/>
    <property type="match status" value="1"/>
</dbReference>
<dbReference type="SUPFAM" id="SSF48498">
    <property type="entry name" value="Tetracyclin repressor-like, C-terminal domain"/>
    <property type="match status" value="1"/>
</dbReference>
<dbReference type="SUPFAM" id="SSF46689">
    <property type="entry name" value="Homeodomain-like"/>
    <property type="match status" value="1"/>
</dbReference>
<dbReference type="GO" id="GO:0000976">
    <property type="term" value="F:transcription cis-regulatory region binding"/>
    <property type="evidence" value="ECO:0007669"/>
    <property type="project" value="TreeGrafter"/>
</dbReference>
<dbReference type="InterPro" id="IPR009057">
    <property type="entry name" value="Homeodomain-like_sf"/>
</dbReference>
<gene>
    <name evidence="3" type="ORF">MGWOODY_Smn280</name>
</gene>
<evidence type="ECO:0000256" key="1">
    <source>
        <dbReference type="ARBA" id="ARBA00023125"/>
    </source>
</evidence>